<comment type="caution">
    <text evidence="3">The sequence shown here is derived from an EMBL/GenBank/DDBJ whole genome shotgun (WGS) entry which is preliminary data.</text>
</comment>
<dbReference type="EMBL" id="BNAV01000014">
    <property type="protein sequence ID" value="GHF80498.1"/>
    <property type="molecule type" value="Genomic_DNA"/>
</dbReference>
<feature type="region of interest" description="Disordered" evidence="1">
    <location>
        <begin position="1"/>
        <end position="52"/>
    </location>
</feature>
<proteinExistence type="predicted"/>
<feature type="compositionally biased region" description="Basic residues" evidence="1">
    <location>
        <begin position="1"/>
        <end position="10"/>
    </location>
</feature>
<feature type="compositionally biased region" description="Polar residues" evidence="1">
    <location>
        <begin position="21"/>
        <end position="33"/>
    </location>
</feature>
<reference evidence="3" key="2">
    <citation type="submission" date="2020-09" db="EMBL/GenBank/DDBJ databases">
        <authorList>
            <person name="Sun Q."/>
            <person name="Zhou Y."/>
        </authorList>
    </citation>
    <scope>NUCLEOTIDE SEQUENCE</scope>
    <source>
        <strain evidence="3">CGMCC 4.7679</strain>
    </source>
</reference>
<keyword evidence="2" id="KW-0812">Transmembrane</keyword>
<organism evidence="3 4">
    <name type="scientific">Amycolatopsis bartoniae</name>
    <dbReference type="NCBI Taxonomy" id="941986"/>
    <lineage>
        <taxon>Bacteria</taxon>
        <taxon>Bacillati</taxon>
        <taxon>Actinomycetota</taxon>
        <taxon>Actinomycetes</taxon>
        <taxon>Pseudonocardiales</taxon>
        <taxon>Pseudonocardiaceae</taxon>
        <taxon>Amycolatopsis</taxon>
    </lineage>
</organism>
<sequence length="144" mass="15562">MPSLRWRRSHMTPPEVGDFGRSSSADRTPTENVNAYRKPVHPSVVDDQGASPDLDHDGLTAIIRAGWPSTLRLIALLVVPLAIVAWVAPSVAVAMAVPLVTGVLWLLRGSKTRQLPPDRSSTPSSEKPVRAESEVLGEIAEIRS</sequence>
<protein>
    <submittedName>
        <fullName evidence="3">Uncharacterized protein</fullName>
    </submittedName>
</protein>
<keyword evidence="2" id="KW-1133">Transmembrane helix</keyword>
<keyword evidence="2" id="KW-0472">Membrane</keyword>
<reference evidence="3" key="1">
    <citation type="journal article" date="2014" name="Int. J. Syst. Evol. Microbiol.">
        <title>Complete genome sequence of Corynebacterium casei LMG S-19264T (=DSM 44701T), isolated from a smear-ripened cheese.</title>
        <authorList>
            <consortium name="US DOE Joint Genome Institute (JGI-PGF)"/>
            <person name="Walter F."/>
            <person name="Albersmeier A."/>
            <person name="Kalinowski J."/>
            <person name="Ruckert C."/>
        </authorList>
    </citation>
    <scope>NUCLEOTIDE SEQUENCE</scope>
    <source>
        <strain evidence="3">CGMCC 4.7679</strain>
    </source>
</reference>
<dbReference type="AlphaFoldDB" id="A0A8H9J314"/>
<feature type="transmembrane region" description="Helical" evidence="2">
    <location>
        <begin position="74"/>
        <end position="107"/>
    </location>
</feature>
<gene>
    <name evidence="3" type="ORF">GCM10017566_63250</name>
</gene>
<evidence type="ECO:0000256" key="1">
    <source>
        <dbReference type="SAM" id="MobiDB-lite"/>
    </source>
</evidence>
<name>A0A8H9J314_9PSEU</name>
<feature type="region of interest" description="Disordered" evidence="1">
    <location>
        <begin position="113"/>
        <end position="144"/>
    </location>
</feature>
<evidence type="ECO:0000313" key="3">
    <source>
        <dbReference type="EMBL" id="GHF80498.1"/>
    </source>
</evidence>
<evidence type="ECO:0000313" key="4">
    <source>
        <dbReference type="Proteomes" id="UP000658656"/>
    </source>
</evidence>
<keyword evidence="4" id="KW-1185">Reference proteome</keyword>
<evidence type="ECO:0000256" key="2">
    <source>
        <dbReference type="SAM" id="Phobius"/>
    </source>
</evidence>
<accession>A0A8H9J314</accession>
<dbReference type="Proteomes" id="UP000658656">
    <property type="component" value="Unassembled WGS sequence"/>
</dbReference>